<dbReference type="InterPro" id="IPR006158">
    <property type="entry name" value="Cobalamin-bd"/>
</dbReference>
<feature type="region of interest" description="Disordered" evidence="8">
    <location>
        <begin position="453"/>
        <end position="490"/>
    </location>
</feature>
<dbReference type="Gene3D" id="3.80.30.20">
    <property type="entry name" value="tm_1862 like domain"/>
    <property type="match status" value="1"/>
</dbReference>
<comment type="cofactor">
    <cofactor evidence="1">
        <name>[4Fe-4S] cluster</name>
        <dbReference type="ChEBI" id="CHEBI:49883"/>
    </cofactor>
</comment>
<keyword evidence="5" id="KW-0479">Metal-binding</keyword>
<evidence type="ECO:0000259" key="10">
    <source>
        <dbReference type="PROSITE" id="PS51918"/>
    </source>
</evidence>
<keyword evidence="4" id="KW-0949">S-adenosyl-L-methionine</keyword>
<reference evidence="11 12" key="1">
    <citation type="submission" date="2016-10" db="EMBL/GenBank/DDBJ databases">
        <authorList>
            <person name="de Groot N.N."/>
        </authorList>
    </citation>
    <scope>NUCLEOTIDE SEQUENCE [LARGE SCALE GENOMIC DNA]</scope>
    <source>
        <strain evidence="11 12">S5-249</strain>
    </source>
</reference>
<dbReference type="InterPro" id="IPR034466">
    <property type="entry name" value="Methyltransferase_Class_B"/>
</dbReference>
<dbReference type="EMBL" id="FOZG01000001">
    <property type="protein sequence ID" value="SFR89461.1"/>
    <property type="molecule type" value="Genomic_DNA"/>
</dbReference>
<evidence type="ECO:0000256" key="3">
    <source>
        <dbReference type="ARBA" id="ARBA00022679"/>
    </source>
</evidence>
<dbReference type="PROSITE" id="PS51332">
    <property type="entry name" value="B12_BINDING"/>
    <property type="match status" value="1"/>
</dbReference>
<dbReference type="GO" id="GO:0031419">
    <property type="term" value="F:cobalamin binding"/>
    <property type="evidence" value="ECO:0007669"/>
    <property type="project" value="InterPro"/>
</dbReference>
<dbReference type="InterPro" id="IPR058240">
    <property type="entry name" value="rSAM_sf"/>
</dbReference>
<dbReference type="PANTHER" id="PTHR43409:SF7">
    <property type="entry name" value="BLL1977 PROTEIN"/>
    <property type="match status" value="1"/>
</dbReference>
<dbReference type="InterPro" id="IPR051198">
    <property type="entry name" value="BchE-like"/>
</dbReference>
<sequence length="490" mass="54508">MKVKMILPALTEAKSPFWRPIKYSLFPPLGLATLASFLSPDDDIDLVDDHVETVRTDDRPDLVVIQVYITNAYRAYRLADHYRAKGCHVALGGLHVTSLPDEAAVHADTIFIGPGEQTFPQFLADLRAGRAEPRYTSTAGRTIHGLPPIRRDLIKRNRYLVPNSIVVTRGCPQHCDFCYKDAFFAGGRSFYAQRVDEALAEIERLPGRHLYFLDDHLLGDRRFAEGLFDGMRGMGRLFQGAATVDSVLRGDLIERAAEAGLRSLFVGFETFSPANLAASNKKQNLARDYAAVARRLSDLGIMINGSFVFGMDDDGEDVFDRTVDWAVRHGITTATFHIQTPYPGTRLYQQMSAQARIISHDWNRYDTRHVVYRPAKLSPETLKAGYDRAYRDFYGWANIARGALSHDSAKHQAKHFFYAAGWKKFEPLWDLVIKARRLGVMTPMLEAVLSRVTRQHGPSGQKPIGTPVSGLAAASSASRSTSSSASLTGA</sequence>
<dbReference type="Pfam" id="PF04055">
    <property type="entry name" value="Radical_SAM"/>
    <property type="match status" value="1"/>
</dbReference>
<feature type="domain" description="B12-binding" evidence="9">
    <location>
        <begin position="1"/>
        <end position="133"/>
    </location>
</feature>
<evidence type="ECO:0000256" key="6">
    <source>
        <dbReference type="ARBA" id="ARBA00023004"/>
    </source>
</evidence>
<evidence type="ECO:0000259" key="9">
    <source>
        <dbReference type="PROSITE" id="PS51332"/>
    </source>
</evidence>
<evidence type="ECO:0000256" key="2">
    <source>
        <dbReference type="ARBA" id="ARBA00022603"/>
    </source>
</evidence>
<dbReference type="GO" id="GO:0005829">
    <property type="term" value="C:cytosol"/>
    <property type="evidence" value="ECO:0007669"/>
    <property type="project" value="TreeGrafter"/>
</dbReference>
<evidence type="ECO:0000256" key="5">
    <source>
        <dbReference type="ARBA" id="ARBA00022723"/>
    </source>
</evidence>
<keyword evidence="6" id="KW-0408">Iron</keyword>
<dbReference type="CDD" id="cd02068">
    <property type="entry name" value="radical_SAM_B12_BD"/>
    <property type="match status" value="1"/>
</dbReference>
<dbReference type="SFLD" id="SFLDG01082">
    <property type="entry name" value="B12-binding_domain_containing"/>
    <property type="match status" value="1"/>
</dbReference>
<dbReference type="CDD" id="cd01335">
    <property type="entry name" value="Radical_SAM"/>
    <property type="match status" value="1"/>
</dbReference>
<evidence type="ECO:0000256" key="4">
    <source>
        <dbReference type="ARBA" id="ARBA00022691"/>
    </source>
</evidence>
<evidence type="ECO:0000313" key="12">
    <source>
        <dbReference type="Proteomes" id="UP000198824"/>
    </source>
</evidence>
<dbReference type="PANTHER" id="PTHR43409">
    <property type="entry name" value="ANAEROBIC MAGNESIUM-PROTOPORPHYRIN IX MONOMETHYL ESTER CYCLASE-RELATED"/>
    <property type="match status" value="1"/>
</dbReference>
<dbReference type="InterPro" id="IPR007197">
    <property type="entry name" value="rSAM"/>
</dbReference>
<dbReference type="InterPro" id="IPR006638">
    <property type="entry name" value="Elp3/MiaA/NifB-like_rSAM"/>
</dbReference>
<dbReference type="Pfam" id="PF02310">
    <property type="entry name" value="B12-binding"/>
    <property type="match status" value="1"/>
</dbReference>
<dbReference type="OrthoDB" id="9801424at2"/>
<name>A0A1I6KE26_9SPHN</name>
<feature type="domain" description="Radical SAM core" evidence="10">
    <location>
        <begin position="157"/>
        <end position="375"/>
    </location>
</feature>
<proteinExistence type="predicted"/>
<accession>A0A1I6KE26</accession>
<dbReference type="SFLD" id="SFLDG01123">
    <property type="entry name" value="methyltransferase_(Class_B)"/>
    <property type="match status" value="1"/>
</dbReference>
<dbReference type="SMART" id="SM00729">
    <property type="entry name" value="Elp3"/>
    <property type="match status" value="1"/>
</dbReference>
<evidence type="ECO:0000256" key="7">
    <source>
        <dbReference type="ARBA" id="ARBA00023014"/>
    </source>
</evidence>
<evidence type="ECO:0000313" key="11">
    <source>
        <dbReference type="EMBL" id="SFR89461.1"/>
    </source>
</evidence>
<keyword evidence="2" id="KW-0489">Methyltransferase</keyword>
<keyword evidence="7" id="KW-0411">Iron-sulfur</keyword>
<dbReference type="InterPro" id="IPR023404">
    <property type="entry name" value="rSAM_horseshoe"/>
</dbReference>
<dbReference type="STRING" id="1166337.SAMN05192580_1623"/>
<dbReference type="GO" id="GO:0003824">
    <property type="term" value="F:catalytic activity"/>
    <property type="evidence" value="ECO:0007669"/>
    <property type="project" value="InterPro"/>
</dbReference>
<gene>
    <name evidence="11" type="ORF">SAMN05192580_1623</name>
</gene>
<dbReference type="SUPFAM" id="SSF102114">
    <property type="entry name" value="Radical SAM enzymes"/>
    <property type="match status" value="1"/>
</dbReference>
<dbReference type="RefSeq" id="WP_093313896.1">
    <property type="nucleotide sequence ID" value="NZ_FOZG01000001.1"/>
</dbReference>
<keyword evidence="3" id="KW-0808">Transferase</keyword>
<dbReference type="SFLD" id="SFLDS00029">
    <property type="entry name" value="Radical_SAM"/>
    <property type="match status" value="1"/>
</dbReference>
<feature type="compositionally biased region" description="Low complexity" evidence="8">
    <location>
        <begin position="469"/>
        <end position="490"/>
    </location>
</feature>
<organism evidence="11 12">
    <name type="scientific">Sphingomonas jatrophae</name>
    <dbReference type="NCBI Taxonomy" id="1166337"/>
    <lineage>
        <taxon>Bacteria</taxon>
        <taxon>Pseudomonadati</taxon>
        <taxon>Pseudomonadota</taxon>
        <taxon>Alphaproteobacteria</taxon>
        <taxon>Sphingomonadales</taxon>
        <taxon>Sphingomonadaceae</taxon>
        <taxon>Sphingomonas</taxon>
    </lineage>
</organism>
<dbReference type="Gene3D" id="3.40.50.280">
    <property type="entry name" value="Cobalamin-binding domain"/>
    <property type="match status" value="1"/>
</dbReference>
<evidence type="ECO:0000256" key="8">
    <source>
        <dbReference type="SAM" id="MobiDB-lite"/>
    </source>
</evidence>
<dbReference type="AlphaFoldDB" id="A0A1I6KE26"/>
<keyword evidence="12" id="KW-1185">Reference proteome</keyword>
<dbReference type="Proteomes" id="UP000198824">
    <property type="component" value="Unassembled WGS sequence"/>
</dbReference>
<dbReference type="PROSITE" id="PS51918">
    <property type="entry name" value="RADICAL_SAM"/>
    <property type="match status" value="1"/>
</dbReference>
<protein>
    <submittedName>
        <fullName evidence="11">Radical SAM superfamily enzyme YgiQ, UPF0313 family</fullName>
    </submittedName>
</protein>
<evidence type="ECO:0000256" key="1">
    <source>
        <dbReference type="ARBA" id="ARBA00001966"/>
    </source>
</evidence>
<dbReference type="GO" id="GO:0046872">
    <property type="term" value="F:metal ion binding"/>
    <property type="evidence" value="ECO:0007669"/>
    <property type="project" value="UniProtKB-KW"/>
</dbReference>
<dbReference type="GO" id="GO:0051539">
    <property type="term" value="F:4 iron, 4 sulfur cluster binding"/>
    <property type="evidence" value="ECO:0007669"/>
    <property type="project" value="UniProtKB-KW"/>
</dbReference>